<evidence type="ECO:0000259" key="4">
    <source>
        <dbReference type="PROSITE" id="PS50961"/>
    </source>
</evidence>
<keyword evidence="1 2" id="KW-0694">RNA-binding</keyword>
<protein>
    <recommendedName>
        <fullName evidence="4">HTH La-type RNA-binding domain-containing protein</fullName>
    </recommendedName>
</protein>
<evidence type="ECO:0000256" key="3">
    <source>
        <dbReference type="SAM" id="MobiDB-lite"/>
    </source>
</evidence>
<dbReference type="EMBL" id="JAODUP010000085">
    <property type="protein sequence ID" value="KAK2163119.1"/>
    <property type="molecule type" value="Genomic_DNA"/>
</dbReference>
<dbReference type="PROSITE" id="PS50961">
    <property type="entry name" value="HTH_LA"/>
    <property type="match status" value="1"/>
</dbReference>
<dbReference type="Gene3D" id="1.10.10.10">
    <property type="entry name" value="Winged helix-like DNA-binding domain superfamily/Winged helix DNA-binding domain"/>
    <property type="match status" value="1"/>
</dbReference>
<organism evidence="5 6">
    <name type="scientific">Paralvinella palmiformis</name>
    <dbReference type="NCBI Taxonomy" id="53620"/>
    <lineage>
        <taxon>Eukaryota</taxon>
        <taxon>Metazoa</taxon>
        <taxon>Spiralia</taxon>
        <taxon>Lophotrochozoa</taxon>
        <taxon>Annelida</taxon>
        <taxon>Polychaeta</taxon>
        <taxon>Sedentaria</taxon>
        <taxon>Canalipalpata</taxon>
        <taxon>Terebellida</taxon>
        <taxon>Terebelliformia</taxon>
        <taxon>Alvinellidae</taxon>
        <taxon>Paralvinella</taxon>
    </lineage>
</organism>
<feature type="compositionally biased region" description="Polar residues" evidence="3">
    <location>
        <begin position="204"/>
        <end position="229"/>
    </location>
</feature>
<dbReference type="GO" id="GO:0003723">
    <property type="term" value="F:RNA binding"/>
    <property type="evidence" value="ECO:0007669"/>
    <property type="project" value="UniProtKB-UniRule"/>
</dbReference>
<evidence type="ECO:0000313" key="6">
    <source>
        <dbReference type="Proteomes" id="UP001208570"/>
    </source>
</evidence>
<gene>
    <name evidence="5" type="ORF">LSH36_85g05042</name>
</gene>
<proteinExistence type="predicted"/>
<dbReference type="Proteomes" id="UP001208570">
    <property type="component" value="Unassembled WGS sequence"/>
</dbReference>
<keyword evidence="6" id="KW-1185">Reference proteome</keyword>
<evidence type="ECO:0000256" key="1">
    <source>
        <dbReference type="ARBA" id="ARBA00022884"/>
    </source>
</evidence>
<comment type="caution">
    <text evidence="5">The sequence shown here is derived from an EMBL/GenBank/DDBJ whole genome shotgun (WGS) entry which is preliminary data.</text>
</comment>
<sequence length="503" mass="57794">MSFNRMKSLTSDMEVVTDALRRSTSGLVEVHPDGSQIRRSPQRPLPVNMEEWKKELKCRAIAVEGLAEHLRIDDIQDLFESLASVEHVHRGIRKYLGNHKHPFADLVIFTDEQGAQRVVHESDELHHKHHLTIYYGERLSSFCVQKFFLKRIIQGQRFQQGPGQRGENRRRKASKNTSWDDAAKVHGDSRLSRRSRTKSKSHVQDNSEMMPTNKTFTELSNKSQSGETSRISRKSECSEYYSNREHHIKSGVTKPWSRHSKLADENKFQYLAKLDDDDDDDNNDATDDFRHTPTQVESCELESVVHGRPQLPSFGRGVLGLISSKPDMKVGRWSGNQKSGSCTEKTAKQVQMCRNKHSKWNERHVPKELPLSSLDLQHMISIKPSAELSRNELAAHFHPSRRYLSEEEFIMINAEVVHLRDPDSRWLGEVQEMSDDLEKEFGQTEAAQQDDSNMEISECSVSSFCEEKTPSDNQILFYDGLDQTDSDVIVESSDEDILDENWT</sequence>
<feature type="compositionally biased region" description="Basic and acidic residues" evidence="3">
    <location>
        <begin position="181"/>
        <end position="191"/>
    </location>
</feature>
<dbReference type="SUPFAM" id="SSF46785">
    <property type="entry name" value="Winged helix' DNA-binding domain"/>
    <property type="match status" value="1"/>
</dbReference>
<name>A0AAD9NDE8_9ANNE</name>
<evidence type="ECO:0000256" key="2">
    <source>
        <dbReference type="PROSITE-ProRule" id="PRU00332"/>
    </source>
</evidence>
<evidence type="ECO:0000313" key="5">
    <source>
        <dbReference type="EMBL" id="KAK2163119.1"/>
    </source>
</evidence>
<feature type="compositionally biased region" description="Basic residues" evidence="3">
    <location>
        <begin position="192"/>
        <end position="201"/>
    </location>
</feature>
<feature type="region of interest" description="Disordered" evidence="3">
    <location>
        <begin position="158"/>
        <end position="235"/>
    </location>
</feature>
<accession>A0AAD9NDE8</accession>
<dbReference type="InterPro" id="IPR036388">
    <property type="entry name" value="WH-like_DNA-bd_sf"/>
</dbReference>
<dbReference type="InterPro" id="IPR036390">
    <property type="entry name" value="WH_DNA-bd_sf"/>
</dbReference>
<dbReference type="AlphaFoldDB" id="A0AAD9NDE8"/>
<reference evidence="5" key="1">
    <citation type="journal article" date="2023" name="Mol. Biol. Evol.">
        <title>Third-Generation Sequencing Reveals the Adaptive Role of the Epigenome in Three Deep-Sea Polychaetes.</title>
        <authorList>
            <person name="Perez M."/>
            <person name="Aroh O."/>
            <person name="Sun Y."/>
            <person name="Lan Y."/>
            <person name="Juniper S.K."/>
            <person name="Young C.R."/>
            <person name="Angers B."/>
            <person name="Qian P.Y."/>
        </authorList>
    </citation>
    <scope>NUCLEOTIDE SEQUENCE</scope>
    <source>
        <strain evidence="5">P08H-3</strain>
    </source>
</reference>
<dbReference type="InterPro" id="IPR006630">
    <property type="entry name" value="La_HTH"/>
</dbReference>
<feature type="domain" description="HTH La-type RNA-binding" evidence="4">
    <location>
        <begin position="1"/>
        <end position="47"/>
    </location>
</feature>